<dbReference type="OrthoDB" id="7659420at2"/>
<keyword evidence="3" id="KW-0812">Transmembrane</keyword>
<accession>A0A1N7F7U5</accession>
<feature type="compositionally biased region" description="Basic and acidic residues" evidence="2">
    <location>
        <begin position="105"/>
        <end position="122"/>
    </location>
</feature>
<evidence type="ECO:0000313" key="5">
    <source>
        <dbReference type="Proteomes" id="UP000186019"/>
    </source>
</evidence>
<dbReference type="STRING" id="573024.SAMN05216208_1313"/>
<keyword evidence="3" id="KW-1133">Transmembrane helix</keyword>
<evidence type="ECO:0000256" key="3">
    <source>
        <dbReference type="SAM" id="Phobius"/>
    </source>
</evidence>
<dbReference type="RefSeq" id="WP_076531175.1">
    <property type="nucleotide sequence ID" value="NZ_FOAC01000001.1"/>
</dbReference>
<reference evidence="4 5" key="1">
    <citation type="submission" date="2017-01" db="EMBL/GenBank/DDBJ databases">
        <authorList>
            <person name="Mah S.A."/>
            <person name="Swanson W.J."/>
            <person name="Moy G.W."/>
            <person name="Vacquier V.D."/>
        </authorList>
    </citation>
    <scope>NUCLEOTIDE SEQUENCE [LARGE SCALE GENOMIC DNA]</scope>
    <source>
        <strain evidence="4 5">DSM 29590</strain>
    </source>
</reference>
<proteinExistence type="predicted"/>
<feature type="compositionally biased region" description="Low complexity" evidence="2">
    <location>
        <begin position="38"/>
        <end position="51"/>
    </location>
</feature>
<dbReference type="EMBL" id="FTNV01000001">
    <property type="protein sequence ID" value="SIR96356.1"/>
    <property type="molecule type" value="Genomic_DNA"/>
</dbReference>
<feature type="transmembrane region" description="Helical" evidence="3">
    <location>
        <begin position="208"/>
        <end position="230"/>
    </location>
</feature>
<name>A0A1N7F7U5_9RHOB</name>
<dbReference type="Proteomes" id="UP000186019">
    <property type="component" value="Unassembled WGS sequence"/>
</dbReference>
<protein>
    <submittedName>
        <fullName evidence="4">Uncharacterized conserved protein</fullName>
    </submittedName>
</protein>
<feature type="compositionally biased region" description="Polar residues" evidence="2">
    <location>
        <begin position="77"/>
        <end position="99"/>
    </location>
</feature>
<evidence type="ECO:0000313" key="4">
    <source>
        <dbReference type="EMBL" id="SIR96356.1"/>
    </source>
</evidence>
<keyword evidence="3" id="KW-0472">Membrane</keyword>
<feature type="compositionally biased region" description="Low complexity" evidence="2">
    <location>
        <begin position="142"/>
        <end position="159"/>
    </location>
</feature>
<evidence type="ECO:0000256" key="1">
    <source>
        <dbReference type="SAM" id="Coils"/>
    </source>
</evidence>
<feature type="compositionally biased region" description="Polar residues" evidence="2">
    <location>
        <begin position="160"/>
        <end position="169"/>
    </location>
</feature>
<keyword evidence="5" id="KW-1185">Reference proteome</keyword>
<dbReference type="AlphaFoldDB" id="A0A1N7F7U5"/>
<keyword evidence="1" id="KW-0175">Coiled coil</keyword>
<organism evidence="4 5">
    <name type="scientific">Roseovarius nanhaiticus</name>
    <dbReference type="NCBI Taxonomy" id="573024"/>
    <lineage>
        <taxon>Bacteria</taxon>
        <taxon>Pseudomonadati</taxon>
        <taxon>Pseudomonadota</taxon>
        <taxon>Alphaproteobacteria</taxon>
        <taxon>Rhodobacterales</taxon>
        <taxon>Roseobacteraceae</taxon>
        <taxon>Roseovarius</taxon>
    </lineage>
</organism>
<evidence type="ECO:0000256" key="2">
    <source>
        <dbReference type="SAM" id="MobiDB-lite"/>
    </source>
</evidence>
<gene>
    <name evidence="4" type="ORF">SAMN05421666_0822</name>
</gene>
<feature type="compositionally biased region" description="Low complexity" evidence="2">
    <location>
        <begin position="58"/>
        <end position="74"/>
    </location>
</feature>
<feature type="compositionally biased region" description="Low complexity" evidence="2">
    <location>
        <begin position="170"/>
        <end position="192"/>
    </location>
</feature>
<feature type="region of interest" description="Disordered" evidence="2">
    <location>
        <begin position="1"/>
        <end position="201"/>
    </location>
</feature>
<feature type="coiled-coil region" evidence="1">
    <location>
        <begin position="290"/>
        <end position="357"/>
    </location>
</feature>
<sequence length="516" mass="52303">MADKKGSGDGPSAGTGNETSPKGNGAKPSDATAKQPVADKGAAKPKAGAAGKSDKSATKSGAAKASKPRASAAKTTPAKSGTVTSADQSSTSERGTSPTPAGAASKDEISATDTGKAKEAGKAVETGKAVDAPKDADSNAPSASKSETSTAGATTSATSVPKTATKSETGSSPASAPAKPQSASGQSAARSSETPRQTALQAPKRGGFFPLFLGGICAGAIGFGAAYYILPEMGIMTRTGDAEVDVAARLDEQSQRLDALAGQIADLPGTPDAPDLSGIEGSQQALDMKMSELSQQVAQLFQRIDKIESEPSGGGAGVSPAQLSALRDTLARQGEQLDQLNRAAEERDNEARTAAQQALRRAALSRIATALDTGSEFTAALGDLERAGMSAPDALQEVADTGVPTRAGLQEGYAPAARAALTAARQSGVDGEDPDLWSFMSDQLGARSLERKEGPTTDAILSRVEDELRQGNLEAALTEFESLPEPAKAELADWAAQVRARMQAVSAHDALAAKLN</sequence>